<organism evidence="9 10">
    <name type="scientific">Anaerocolumna sedimenticola</name>
    <dbReference type="NCBI Taxonomy" id="2696063"/>
    <lineage>
        <taxon>Bacteria</taxon>
        <taxon>Bacillati</taxon>
        <taxon>Bacillota</taxon>
        <taxon>Clostridia</taxon>
        <taxon>Lachnospirales</taxon>
        <taxon>Lachnospiraceae</taxon>
        <taxon>Anaerocolumna</taxon>
    </lineage>
</organism>
<dbReference type="RefSeq" id="WP_161839637.1">
    <property type="nucleotide sequence ID" value="NZ_CP048000.1"/>
</dbReference>
<feature type="transmembrane region" description="Helical" evidence="7">
    <location>
        <begin position="12"/>
        <end position="36"/>
    </location>
</feature>
<evidence type="ECO:0000256" key="6">
    <source>
        <dbReference type="ARBA" id="ARBA00023136"/>
    </source>
</evidence>
<feature type="transmembrane region" description="Helical" evidence="7">
    <location>
        <begin position="168"/>
        <end position="186"/>
    </location>
</feature>
<dbReference type="GO" id="GO:0022857">
    <property type="term" value="F:transmembrane transporter activity"/>
    <property type="evidence" value="ECO:0007669"/>
    <property type="project" value="InterPro"/>
</dbReference>
<keyword evidence="10" id="KW-1185">Reference proteome</keyword>
<comment type="subcellular location">
    <subcellularLocation>
        <location evidence="1">Cell membrane</location>
        <topology evidence="1">Multi-pass membrane protein</topology>
    </subcellularLocation>
</comment>
<dbReference type="KEGG" id="anr:Ana3638_20210"/>
<protein>
    <submittedName>
        <fullName evidence="9">MFS transporter</fullName>
    </submittedName>
</protein>
<dbReference type="EMBL" id="CP048000">
    <property type="protein sequence ID" value="QHQ62816.1"/>
    <property type="molecule type" value="Genomic_DNA"/>
</dbReference>
<evidence type="ECO:0000259" key="8">
    <source>
        <dbReference type="PROSITE" id="PS50850"/>
    </source>
</evidence>
<feature type="transmembrane region" description="Helical" evidence="7">
    <location>
        <begin position="100"/>
        <end position="118"/>
    </location>
</feature>
<keyword evidence="4 7" id="KW-0812">Transmembrane</keyword>
<evidence type="ECO:0000256" key="1">
    <source>
        <dbReference type="ARBA" id="ARBA00004651"/>
    </source>
</evidence>
<name>A0A6P1TSV9_9FIRM</name>
<evidence type="ECO:0000256" key="5">
    <source>
        <dbReference type="ARBA" id="ARBA00022989"/>
    </source>
</evidence>
<keyword evidence="3" id="KW-1003">Cell membrane</keyword>
<dbReference type="InterPro" id="IPR011701">
    <property type="entry name" value="MFS"/>
</dbReference>
<dbReference type="PANTHER" id="PTHR43266:SF9">
    <property type="entry name" value="PERMEASE, MAJOR FACILITATOR SUPERFAMILY-RELATED"/>
    <property type="match status" value="1"/>
</dbReference>
<reference evidence="9 10" key="1">
    <citation type="submission" date="2020-01" db="EMBL/GenBank/DDBJ databases">
        <title>Genome analysis of Anaerocolumna sp. CBA3638.</title>
        <authorList>
            <person name="Kim J."/>
            <person name="Roh S.W."/>
        </authorList>
    </citation>
    <scope>NUCLEOTIDE SEQUENCE [LARGE SCALE GENOMIC DNA]</scope>
    <source>
        <strain evidence="9 10">CBA3638</strain>
    </source>
</reference>
<feature type="transmembrane region" description="Helical" evidence="7">
    <location>
        <begin position="320"/>
        <end position="341"/>
    </location>
</feature>
<gene>
    <name evidence="9" type="ORF">Ana3638_20210</name>
</gene>
<dbReference type="Pfam" id="PF07690">
    <property type="entry name" value="MFS_1"/>
    <property type="match status" value="1"/>
</dbReference>
<evidence type="ECO:0000313" key="10">
    <source>
        <dbReference type="Proteomes" id="UP000464314"/>
    </source>
</evidence>
<dbReference type="GO" id="GO:0005886">
    <property type="term" value="C:plasma membrane"/>
    <property type="evidence" value="ECO:0007669"/>
    <property type="project" value="UniProtKB-SubCell"/>
</dbReference>
<dbReference type="PROSITE" id="PS50850">
    <property type="entry name" value="MFS"/>
    <property type="match status" value="1"/>
</dbReference>
<dbReference type="SUPFAM" id="SSF103473">
    <property type="entry name" value="MFS general substrate transporter"/>
    <property type="match status" value="1"/>
</dbReference>
<dbReference type="Gene3D" id="1.20.1250.20">
    <property type="entry name" value="MFS general substrate transporter like domains"/>
    <property type="match status" value="1"/>
</dbReference>
<proteinExistence type="predicted"/>
<dbReference type="InterPro" id="IPR020846">
    <property type="entry name" value="MFS_dom"/>
</dbReference>
<evidence type="ECO:0000256" key="3">
    <source>
        <dbReference type="ARBA" id="ARBA00022475"/>
    </source>
</evidence>
<dbReference type="AlphaFoldDB" id="A0A6P1TSV9"/>
<dbReference type="CDD" id="cd06173">
    <property type="entry name" value="MFS_MefA_like"/>
    <property type="match status" value="1"/>
</dbReference>
<feature type="transmembrane region" description="Helical" evidence="7">
    <location>
        <begin position="286"/>
        <end position="308"/>
    </location>
</feature>
<feature type="domain" description="Major facilitator superfamily (MFS) profile" evidence="8">
    <location>
        <begin position="9"/>
        <end position="406"/>
    </location>
</feature>
<keyword evidence="5 7" id="KW-1133">Transmembrane helix</keyword>
<dbReference type="InterPro" id="IPR036259">
    <property type="entry name" value="MFS_trans_sf"/>
</dbReference>
<feature type="transmembrane region" description="Helical" evidence="7">
    <location>
        <begin position="221"/>
        <end position="246"/>
    </location>
</feature>
<dbReference type="Proteomes" id="UP000464314">
    <property type="component" value="Chromosome"/>
</dbReference>
<accession>A0A6P1TSV9</accession>
<feature type="transmembrane region" description="Helical" evidence="7">
    <location>
        <begin position="353"/>
        <end position="376"/>
    </location>
</feature>
<keyword evidence="6 7" id="KW-0472">Membrane</keyword>
<feature type="transmembrane region" description="Helical" evidence="7">
    <location>
        <begin position="75"/>
        <end position="94"/>
    </location>
</feature>
<evidence type="ECO:0000256" key="4">
    <source>
        <dbReference type="ARBA" id="ARBA00022692"/>
    </source>
</evidence>
<evidence type="ECO:0000256" key="7">
    <source>
        <dbReference type="SAM" id="Phobius"/>
    </source>
</evidence>
<sequence length="416" mass="44907">MTQKLFTKNYTLLVMGQVSSLFGNYILKFALSMYVLELTGSAAIYASILALATIPTILLSPLGGILADRVNRRNIMVTLDALSALCVLCAALMFSDSTDITVIGVLLVLLSVLGAFESPTVQACIPQMQTGDNIIKGNAVVNQIAAVSALIAPILGSVLYVTFGLKPVMAASVICFFITALFEWYIKLPNIPSDKRIGVVSIIKNDFLLGMRFICKEQSEIFKMLLLIALINFFVIGTAVVGLPYIVQTILGLNAEYYGAAESALGFAAILGSIAAELLTKKLSTYHLSITLVVLGVFLIPAGGVFLAPTSRITKYAINITAFCCMQFAACIFSIFSLSLIQQKTPDHLIGKVMAFVSTITICAQPLGQIVYGILFDRFGNAVYLILIPTGVMIFIIGLLVTRFFRKLDSKSLLVE</sequence>
<dbReference type="PANTHER" id="PTHR43266">
    <property type="entry name" value="MACROLIDE-EFFLUX PROTEIN"/>
    <property type="match status" value="1"/>
</dbReference>
<keyword evidence="2" id="KW-0813">Transport</keyword>
<evidence type="ECO:0000313" key="9">
    <source>
        <dbReference type="EMBL" id="QHQ62816.1"/>
    </source>
</evidence>
<feature type="transmembrane region" description="Helical" evidence="7">
    <location>
        <begin position="139"/>
        <end position="162"/>
    </location>
</feature>
<feature type="transmembrane region" description="Helical" evidence="7">
    <location>
        <begin position="382"/>
        <end position="401"/>
    </location>
</feature>
<feature type="transmembrane region" description="Helical" evidence="7">
    <location>
        <begin position="258"/>
        <end position="279"/>
    </location>
</feature>
<feature type="transmembrane region" description="Helical" evidence="7">
    <location>
        <begin position="42"/>
        <end position="63"/>
    </location>
</feature>
<evidence type="ECO:0000256" key="2">
    <source>
        <dbReference type="ARBA" id="ARBA00022448"/>
    </source>
</evidence>